<evidence type="ECO:0000313" key="2">
    <source>
        <dbReference type="EMBL" id="AIE59023.1"/>
    </source>
</evidence>
<dbReference type="OrthoDB" id="2940757at2"/>
<dbReference type="EMBL" id="CP007739">
    <property type="protein sequence ID" value="AIE59023.1"/>
    <property type="molecule type" value="Genomic_DNA"/>
</dbReference>
<protein>
    <recommendedName>
        <fullName evidence="1">DUF4097 domain-containing protein</fullName>
    </recommendedName>
</protein>
<evidence type="ECO:0000313" key="3">
    <source>
        <dbReference type="Proteomes" id="UP000027602"/>
    </source>
</evidence>
<name>I3E314_BACMM</name>
<dbReference type="RefSeq" id="WP_003348010.1">
    <property type="nucleotide sequence ID" value="NZ_ADWW01000003.1"/>
</dbReference>
<proteinExistence type="predicted"/>
<accession>I3E314</accession>
<dbReference type="AlphaFoldDB" id="I3E314"/>
<gene>
    <name evidence="2" type="ORF">BMMGA3_02795</name>
</gene>
<dbReference type="STRING" id="796606.BMMGA3_02795"/>
<keyword evidence="3" id="KW-1185">Reference proteome</keyword>
<sequence length="285" mass="31731">MKRILIIFFIIFSIYLLFFDPAFFQLFPFMNHANQVEITNKIEKIKIVVNDVSTKIIPENRKDLKADLNGKAKLSVKRSGEEVEVTVKKIGFGRFLFHDKTNLNIYIPKDYERKMDIDVGSGNLEFSGGSKTERMKLRNLSLDLGSGNMKLKNLDIKDFRYDGASGNGEIYSLAVQSGSIDISSGSLLVKDYNGGLGAEISSGYLEAQMDKLTDFMDIEVGSGEVNLDLPDNAGFTLHGKVRSGNISCDFPLKDKKRDKSNINGIHGNGEHQVNLKVSSGNINIY</sequence>
<dbReference type="eggNOG" id="COG3595">
    <property type="taxonomic scope" value="Bacteria"/>
</dbReference>
<feature type="domain" description="DUF4097" evidence="1">
    <location>
        <begin position="42"/>
        <end position="284"/>
    </location>
</feature>
<dbReference type="InterPro" id="IPR025164">
    <property type="entry name" value="Toastrack_DUF4097"/>
</dbReference>
<reference evidence="2 3" key="1">
    <citation type="journal article" date="2015" name="BMC Genomics">
        <title>Transcriptome analysis of thermophilic methylotrophic Bacillus methanolicus MGA3 using RNA-sequencing provides detailed insights into its previously uncharted transcriptional landscape.</title>
        <authorList>
            <person name="Irla M."/>
            <person name="Neshat A."/>
            <person name="Brautaset T."/>
            <person name="Ruckert C."/>
            <person name="Kalinowski J."/>
            <person name="Wendisch V.F."/>
        </authorList>
    </citation>
    <scope>NUCLEOTIDE SEQUENCE [LARGE SCALE GENOMIC DNA]</scope>
    <source>
        <strain evidence="3">MGA3 / ATCC 53907</strain>
    </source>
</reference>
<organism evidence="2 3">
    <name type="scientific">Bacillus methanolicus (strain MGA3 / ATCC 53907)</name>
    <dbReference type="NCBI Taxonomy" id="796606"/>
    <lineage>
        <taxon>Bacteria</taxon>
        <taxon>Bacillati</taxon>
        <taxon>Bacillota</taxon>
        <taxon>Bacilli</taxon>
        <taxon>Bacillales</taxon>
        <taxon>Bacillaceae</taxon>
        <taxon>Bacillus</taxon>
    </lineage>
</organism>
<evidence type="ECO:0000259" key="1">
    <source>
        <dbReference type="Pfam" id="PF13349"/>
    </source>
</evidence>
<dbReference type="Pfam" id="PF13349">
    <property type="entry name" value="DUF4097"/>
    <property type="match status" value="1"/>
</dbReference>
<dbReference type="Proteomes" id="UP000027602">
    <property type="component" value="Chromosome"/>
</dbReference>
<dbReference type="KEGG" id="bmet:BMMGA3_02795"/>
<dbReference type="HOGENOM" id="CLU_070512_0_0_9"/>